<keyword evidence="3" id="KW-1185">Reference proteome</keyword>
<gene>
    <name evidence="2" type="ORF">DFQ59_10153</name>
</gene>
<feature type="signal peptide" evidence="1">
    <location>
        <begin position="1"/>
        <end position="24"/>
    </location>
</feature>
<dbReference type="AlphaFoldDB" id="A0A369CI37"/>
<evidence type="ECO:0000313" key="3">
    <source>
        <dbReference type="Proteomes" id="UP000252707"/>
    </source>
</evidence>
<sequence>MRKISHRRLARVGLMLGSLVAAHAVVAEEQAVPATAPFPAVESGLAWQMPAPLPAPELLAQVRSLRADLREESEALSTRVEERRFGAKDALIAAIMPGGLLYAAFRKHSADQARKELDTVSTELEELNHDLLALQVTTGEVLVAGLR</sequence>
<dbReference type="Proteomes" id="UP000252707">
    <property type="component" value="Unassembled WGS sequence"/>
</dbReference>
<organism evidence="2 3">
    <name type="scientific">Thioalbus denitrificans</name>
    <dbReference type="NCBI Taxonomy" id="547122"/>
    <lineage>
        <taxon>Bacteria</taxon>
        <taxon>Pseudomonadati</taxon>
        <taxon>Pseudomonadota</taxon>
        <taxon>Gammaproteobacteria</taxon>
        <taxon>Chromatiales</taxon>
        <taxon>Ectothiorhodospiraceae</taxon>
        <taxon>Thioalbus</taxon>
    </lineage>
</organism>
<comment type="caution">
    <text evidence="2">The sequence shown here is derived from an EMBL/GenBank/DDBJ whole genome shotgun (WGS) entry which is preliminary data.</text>
</comment>
<accession>A0A369CI37</accession>
<reference evidence="2 3" key="1">
    <citation type="submission" date="2018-07" db="EMBL/GenBank/DDBJ databases">
        <title>Genomic Encyclopedia of Type Strains, Phase IV (KMG-IV): sequencing the most valuable type-strain genomes for metagenomic binning, comparative biology and taxonomic classification.</title>
        <authorList>
            <person name="Goeker M."/>
        </authorList>
    </citation>
    <scope>NUCLEOTIDE SEQUENCE [LARGE SCALE GENOMIC DNA]</scope>
    <source>
        <strain evidence="2 3">DSM 26407</strain>
    </source>
</reference>
<dbReference type="RefSeq" id="WP_147275133.1">
    <property type="nucleotide sequence ID" value="NZ_QPJY01000001.1"/>
</dbReference>
<proteinExistence type="predicted"/>
<keyword evidence="1" id="KW-0732">Signal</keyword>
<name>A0A369CI37_9GAMM</name>
<evidence type="ECO:0008006" key="4">
    <source>
        <dbReference type="Google" id="ProtNLM"/>
    </source>
</evidence>
<evidence type="ECO:0000256" key="1">
    <source>
        <dbReference type="SAM" id="SignalP"/>
    </source>
</evidence>
<dbReference type="EMBL" id="QPJY01000001">
    <property type="protein sequence ID" value="RCX32755.1"/>
    <property type="molecule type" value="Genomic_DNA"/>
</dbReference>
<feature type="chain" id="PRO_5016936219" description="Heavy-metal resistance protein" evidence="1">
    <location>
        <begin position="25"/>
        <end position="147"/>
    </location>
</feature>
<evidence type="ECO:0000313" key="2">
    <source>
        <dbReference type="EMBL" id="RCX32755.1"/>
    </source>
</evidence>
<dbReference type="OrthoDB" id="5806290at2"/>
<protein>
    <recommendedName>
        <fullName evidence="4">Heavy-metal resistance protein</fullName>
    </recommendedName>
</protein>